<accession>A0ABV2PP22</accession>
<evidence type="ECO:0000313" key="3">
    <source>
        <dbReference type="Proteomes" id="UP001549363"/>
    </source>
</evidence>
<sequence length="279" mass="33123">MNKGAFQVSRTIFENDVWTDVVKFRLFFYILGKATFSENGIKHAGIHLERGQYLRSLRSLQDDLAYREGRGNAEKKYPLTTIQRKIKSLEKEGRITTKSTEYGTLFTVVNYALYQGLGNYKNDSVEQQWNSDGTVTEQRWNNNKKEKKEKNDNKHIHDLFDHYCSKNIIKHQKLTEPMKRAVNARLKDYSFDELKKAIDNYAIVFASDEYWFTHKYPLADFMRDKDIRKFVEEADPLSNFIKDKNNNDFRQKHDPRDKEIAFQRWIQDGNDPDSFDWSD</sequence>
<feature type="compositionally biased region" description="Polar residues" evidence="1">
    <location>
        <begin position="131"/>
        <end position="140"/>
    </location>
</feature>
<evidence type="ECO:0000256" key="1">
    <source>
        <dbReference type="SAM" id="MobiDB-lite"/>
    </source>
</evidence>
<dbReference type="Proteomes" id="UP001549363">
    <property type="component" value="Unassembled WGS sequence"/>
</dbReference>
<keyword evidence="3" id="KW-1185">Reference proteome</keyword>
<gene>
    <name evidence="2" type="ORF">ABIA69_003891</name>
</gene>
<feature type="compositionally biased region" description="Basic and acidic residues" evidence="1">
    <location>
        <begin position="143"/>
        <end position="152"/>
    </location>
</feature>
<evidence type="ECO:0000313" key="2">
    <source>
        <dbReference type="EMBL" id="MET4562700.1"/>
    </source>
</evidence>
<reference evidence="2 3" key="1">
    <citation type="submission" date="2024-06" db="EMBL/GenBank/DDBJ databases">
        <title>Sorghum-associated microbial communities from plants grown in Nebraska, USA.</title>
        <authorList>
            <person name="Schachtman D."/>
        </authorList>
    </citation>
    <scope>NUCLEOTIDE SEQUENCE [LARGE SCALE GENOMIC DNA]</scope>
    <source>
        <strain evidence="2 3">736</strain>
    </source>
</reference>
<dbReference type="RefSeq" id="WP_354472669.1">
    <property type="nucleotide sequence ID" value="NZ_JBEPSB010000024.1"/>
</dbReference>
<name>A0ABV2PP22_9BACI</name>
<comment type="caution">
    <text evidence="2">The sequence shown here is derived from an EMBL/GenBank/DDBJ whole genome shotgun (WGS) entry which is preliminary data.</text>
</comment>
<protein>
    <submittedName>
        <fullName evidence="2">Uncharacterized protein</fullName>
    </submittedName>
</protein>
<proteinExistence type="predicted"/>
<organism evidence="2 3">
    <name type="scientific">Lysinibacillus parviboronicapiens</name>
    <dbReference type="NCBI Taxonomy" id="436516"/>
    <lineage>
        <taxon>Bacteria</taxon>
        <taxon>Bacillati</taxon>
        <taxon>Bacillota</taxon>
        <taxon>Bacilli</taxon>
        <taxon>Bacillales</taxon>
        <taxon>Bacillaceae</taxon>
        <taxon>Lysinibacillus</taxon>
    </lineage>
</organism>
<dbReference type="EMBL" id="JBEPSB010000024">
    <property type="protein sequence ID" value="MET4562700.1"/>
    <property type="molecule type" value="Genomic_DNA"/>
</dbReference>
<feature type="region of interest" description="Disordered" evidence="1">
    <location>
        <begin position="131"/>
        <end position="152"/>
    </location>
</feature>